<dbReference type="Gene3D" id="3.40.50.2000">
    <property type="entry name" value="Glycogen Phosphorylase B"/>
    <property type="match status" value="2"/>
</dbReference>
<sequence length="381" mass="42077">MSRLRVLFGIHHPLDPNLGAPGVTLALGRALQELGCDVSYYGYGEAFPGVTSHSAWHSVRFPWALSAWLARHADRFDVLDITTGDSWPWARMGRPGARRRHALVTRSHGLEHVVSAQLRADARSGQAQLSWKYPLYHGGFRLWEVRESLRLADHAVLLNPTDRDFVRDRLGVPGARLSIIPHGLAEPFLARPAPEPFEGPLRIAFVGSWIQRKGREELVAVASALRAQGVPFTLGLLGTGAAEEEVRQAFSPEVRPQIHGVPRYRHEDLPGLLQAYEVLLFPSHAEGYGMALVEAMACGLAPVTTPVGVAPEVVQDGQTGRLLPVGDVPGLTRAVRALAEDRPRLMDLRRAAQQAVKGMTWQQAGARTLRMYESWFAMYEK</sequence>
<dbReference type="HOGENOM" id="CLU_782169_0_0_7"/>
<evidence type="ECO:0000256" key="1">
    <source>
        <dbReference type="ARBA" id="ARBA00022676"/>
    </source>
</evidence>
<dbReference type="Proteomes" id="UP000001351">
    <property type="component" value="Chromosome"/>
</dbReference>
<dbReference type="Pfam" id="PF00534">
    <property type="entry name" value="Glycos_transf_1"/>
    <property type="match status" value="1"/>
</dbReference>
<dbReference type="CAZy" id="GT4">
    <property type="family name" value="Glycosyltransferase Family 4"/>
</dbReference>
<keyword evidence="1" id="KW-0328">Glycosyltransferase</keyword>
<dbReference type="EMBL" id="CP002271">
    <property type="protein sequence ID" value="ADO69399.1"/>
    <property type="molecule type" value="Genomic_DNA"/>
</dbReference>
<organism evidence="6 8">
    <name type="scientific">Stigmatella aurantiaca (strain DW4/3-1)</name>
    <dbReference type="NCBI Taxonomy" id="378806"/>
    <lineage>
        <taxon>Bacteria</taxon>
        <taxon>Pseudomonadati</taxon>
        <taxon>Myxococcota</taxon>
        <taxon>Myxococcia</taxon>
        <taxon>Myxococcales</taxon>
        <taxon>Cystobacterineae</taxon>
        <taxon>Archangiaceae</taxon>
        <taxon>Stigmatella</taxon>
    </lineage>
</organism>
<dbReference type="PANTHER" id="PTHR12526:SF510">
    <property type="entry name" value="D-INOSITOL 3-PHOSPHATE GLYCOSYLTRANSFERASE"/>
    <property type="match status" value="1"/>
</dbReference>
<dbReference type="RefSeq" id="WP_002609763.1">
    <property type="nucleotide sequence ID" value="NC_014623.1"/>
</dbReference>
<dbReference type="eggNOG" id="COG0438">
    <property type="taxonomic scope" value="Bacteria"/>
</dbReference>
<dbReference type="CDD" id="cd03801">
    <property type="entry name" value="GT4_PimA-like"/>
    <property type="match status" value="1"/>
</dbReference>
<evidence type="ECO:0000313" key="8">
    <source>
        <dbReference type="Proteomes" id="UP000032702"/>
    </source>
</evidence>
<name>Q09DB4_STIAD</name>
<dbReference type="STRING" id="378806.STAUR_1595"/>
<proteinExistence type="predicted"/>
<accession>Q09DB4</accession>
<dbReference type="InterPro" id="IPR028098">
    <property type="entry name" value="Glyco_trans_4-like_N"/>
</dbReference>
<reference evidence="5 7" key="2">
    <citation type="journal article" date="2011" name="Mol. Biol. Evol.">
        <title>Comparative genomic analysis of fruiting body formation in Myxococcales.</title>
        <authorList>
            <person name="Huntley S."/>
            <person name="Hamann N."/>
            <person name="Wegener-Feldbrugge S."/>
            <person name="Treuner-Lange A."/>
            <person name="Kube M."/>
            <person name="Reinhardt R."/>
            <person name="Klages S."/>
            <person name="Muller R."/>
            <person name="Ronning C.M."/>
            <person name="Nierman W.C."/>
            <person name="Sogaard-Andersen L."/>
        </authorList>
    </citation>
    <scope>NUCLEOTIDE SEQUENCE [LARGE SCALE GENOMIC DNA]</scope>
    <source>
        <strain evidence="5 7">DW4/3-1</strain>
    </source>
</reference>
<dbReference type="Pfam" id="PF13439">
    <property type="entry name" value="Glyco_transf_4"/>
    <property type="match status" value="1"/>
</dbReference>
<keyword evidence="7" id="KW-1185">Reference proteome</keyword>
<gene>
    <name evidence="5" type="ordered locus">STAUR_1595</name>
    <name evidence="6" type="ORF">STIAU_1573</name>
</gene>
<dbReference type="AlphaFoldDB" id="Q09DB4"/>
<dbReference type="EMBL" id="AAMD01000003">
    <property type="protein sequence ID" value="EAU69718.1"/>
    <property type="molecule type" value="Genomic_DNA"/>
</dbReference>
<dbReference type="KEGG" id="sur:STAUR_1595"/>
<dbReference type="PANTHER" id="PTHR12526">
    <property type="entry name" value="GLYCOSYLTRANSFERASE"/>
    <property type="match status" value="1"/>
</dbReference>
<feature type="domain" description="Glycosyltransferase subfamily 4-like N-terminal" evidence="4">
    <location>
        <begin position="23"/>
        <end position="183"/>
    </location>
</feature>
<evidence type="ECO:0000256" key="2">
    <source>
        <dbReference type="ARBA" id="ARBA00022679"/>
    </source>
</evidence>
<evidence type="ECO:0000259" key="4">
    <source>
        <dbReference type="Pfam" id="PF13439"/>
    </source>
</evidence>
<dbReference type="InterPro" id="IPR001296">
    <property type="entry name" value="Glyco_trans_1"/>
</dbReference>
<dbReference type="GO" id="GO:0016757">
    <property type="term" value="F:glycosyltransferase activity"/>
    <property type="evidence" value="ECO:0007669"/>
    <property type="project" value="UniProtKB-KW"/>
</dbReference>
<protein>
    <submittedName>
        <fullName evidence="5">Glycosyl transferase, group 1 family protein</fullName>
    </submittedName>
    <submittedName>
        <fullName evidence="6">Putative glycosyltransferase</fullName>
    </submittedName>
</protein>
<evidence type="ECO:0000313" key="5">
    <source>
        <dbReference type="EMBL" id="ADO69399.1"/>
    </source>
</evidence>
<evidence type="ECO:0000313" key="6">
    <source>
        <dbReference type="EMBL" id="EAU69718.1"/>
    </source>
</evidence>
<keyword evidence="2 6" id="KW-0808">Transferase</keyword>
<reference evidence="6 8" key="1">
    <citation type="submission" date="2006-04" db="EMBL/GenBank/DDBJ databases">
        <authorList>
            <person name="Nierman W.C."/>
        </authorList>
    </citation>
    <scope>NUCLEOTIDE SEQUENCE [LARGE SCALE GENOMIC DNA]</scope>
    <source>
        <strain evidence="6 8">DW4/3-1</strain>
    </source>
</reference>
<feature type="domain" description="Glycosyl transferase family 1" evidence="3">
    <location>
        <begin position="195"/>
        <end position="354"/>
    </location>
</feature>
<dbReference type="SUPFAM" id="SSF53756">
    <property type="entry name" value="UDP-Glycosyltransferase/glycogen phosphorylase"/>
    <property type="match status" value="1"/>
</dbReference>
<dbReference type="OrthoDB" id="9803091at2"/>
<evidence type="ECO:0000259" key="3">
    <source>
        <dbReference type="Pfam" id="PF00534"/>
    </source>
</evidence>
<evidence type="ECO:0000313" key="7">
    <source>
        <dbReference type="Proteomes" id="UP000001351"/>
    </source>
</evidence>
<dbReference type="Proteomes" id="UP000032702">
    <property type="component" value="Unassembled WGS sequence"/>
</dbReference>